<sequence length="265" mass="30829">MAPRSSIDITFDRASQNAKMYRLWSDPGKPYARNLIANLSELPPYGSWSLGKDDWKDDHVKGKENCGRLYHGELSWYPVPGGEVVPLPLHVAVKWMRGERMVNQLRHEAEMYMGPLHRLQGQVVPIFYGFFTGKIEGVHIGCIVLEWCPGNEWMTFGKPDQKELADRWEAVQLLHRAGVKHGQLYKRRDSLRLWEGRHFLRARDGKLRIVDFQQARKHDCAGSMRPHEDLNIHLDHKCRELCFAEIHLRRAIEGGPDFKTPWLPY</sequence>
<accession>A0AAD7TL21</accession>
<reference evidence="1" key="1">
    <citation type="submission" date="2022-11" db="EMBL/GenBank/DDBJ databases">
        <title>Genome Sequence of Cubamyces cubensis.</title>
        <authorList>
            <person name="Buettner E."/>
        </authorList>
    </citation>
    <scope>NUCLEOTIDE SEQUENCE</scope>
    <source>
        <strain evidence="1">MPL-01</strain>
    </source>
</reference>
<dbReference type="AlphaFoldDB" id="A0AAD7TL21"/>
<dbReference type="EMBL" id="JAPEVG010000478">
    <property type="protein sequence ID" value="KAJ8462300.1"/>
    <property type="molecule type" value="Genomic_DNA"/>
</dbReference>
<comment type="caution">
    <text evidence="1">The sequence shown here is derived from an EMBL/GenBank/DDBJ whole genome shotgun (WGS) entry which is preliminary data.</text>
</comment>
<protein>
    <recommendedName>
        <fullName evidence="3">Protein kinase domain-containing protein</fullName>
    </recommendedName>
</protein>
<name>A0AAD7TL21_9APHY</name>
<gene>
    <name evidence="1" type="ORF">ONZ51_g10992</name>
</gene>
<dbReference type="Proteomes" id="UP001215151">
    <property type="component" value="Unassembled WGS sequence"/>
</dbReference>
<evidence type="ECO:0008006" key="3">
    <source>
        <dbReference type="Google" id="ProtNLM"/>
    </source>
</evidence>
<evidence type="ECO:0000313" key="1">
    <source>
        <dbReference type="EMBL" id="KAJ8462300.1"/>
    </source>
</evidence>
<evidence type="ECO:0000313" key="2">
    <source>
        <dbReference type="Proteomes" id="UP001215151"/>
    </source>
</evidence>
<proteinExistence type="predicted"/>
<dbReference type="InterPro" id="IPR011009">
    <property type="entry name" value="Kinase-like_dom_sf"/>
</dbReference>
<dbReference type="SUPFAM" id="SSF56112">
    <property type="entry name" value="Protein kinase-like (PK-like)"/>
    <property type="match status" value="1"/>
</dbReference>
<organism evidence="1 2">
    <name type="scientific">Trametes cubensis</name>
    <dbReference type="NCBI Taxonomy" id="1111947"/>
    <lineage>
        <taxon>Eukaryota</taxon>
        <taxon>Fungi</taxon>
        <taxon>Dikarya</taxon>
        <taxon>Basidiomycota</taxon>
        <taxon>Agaricomycotina</taxon>
        <taxon>Agaricomycetes</taxon>
        <taxon>Polyporales</taxon>
        <taxon>Polyporaceae</taxon>
        <taxon>Trametes</taxon>
    </lineage>
</organism>
<keyword evidence="2" id="KW-1185">Reference proteome</keyword>